<reference evidence="1 2" key="1">
    <citation type="submission" date="2019-12" db="EMBL/GenBank/DDBJ databases">
        <authorList>
            <person name="Alioto T."/>
            <person name="Alioto T."/>
            <person name="Gomez Garrido J."/>
        </authorList>
    </citation>
    <scope>NUCLEOTIDE SEQUENCE [LARGE SCALE GENOMIC DNA]</scope>
</reference>
<dbReference type="AlphaFoldDB" id="A0A8S0VD01"/>
<protein>
    <submittedName>
        <fullName evidence="1">Uncharacterized protein</fullName>
    </submittedName>
</protein>
<organism evidence="1 2">
    <name type="scientific">Olea europaea subsp. europaea</name>
    <dbReference type="NCBI Taxonomy" id="158383"/>
    <lineage>
        <taxon>Eukaryota</taxon>
        <taxon>Viridiplantae</taxon>
        <taxon>Streptophyta</taxon>
        <taxon>Embryophyta</taxon>
        <taxon>Tracheophyta</taxon>
        <taxon>Spermatophyta</taxon>
        <taxon>Magnoliopsida</taxon>
        <taxon>eudicotyledons</taxon>
        <taxon>Gunneridae</taxon>
        <taxon>Pentapetalae</taxon>
        <taxon>asterids</taxon>
        <taxon>lamiids</taxon>
        <taxon>Lamiales</taxon>
        <taxon>Oleaceae</taxon>
        <taxon>Oleeae</taxon>
        <taxon>Olea</taxon>
    </lineage>
</organism>
<accession>A0A8S0VD01</accession>
<keyword evidence="2" id="KW-1185">Reference proteome</keyword>
<sequence>MHSPITLVEGYLRLELKDSNFLRLERQLTKRVFGYACHIAFASPVSSSSCCDVASASNENYRMEKRGKGFAPPLRFSFRESKTKWIEFEWNRFGHFIRSFRPFVVDLAIWGKLGLTFLNKKEAQCVSCYPPKPKQKEKKRKEKKIGSSLPFHLPWLCNYHRPFVECYPAVLNILAEPARTAAPPRQVLAPPLLIIPTH</sequence>
<evidence type="ECO:0000313" key="1">
    <source>
        <dbReference type="EMBL" id="CAA3031543.1"/>
    </source>
</evidence>
<proteinExistence type="predicted"/>
<dbReference type="Gramene" id="OE9A070733T1">
    <property type="protein sequence ID" value="OE9A070733C1"/>
    <property type="gene ID" value="OE9A070733"/>
</dbReference>
<name>A0A8S0VD01_OLEEU</name>
<comment type="caution">
    <text evidence="1">The sequence shown here is derived from an EMBL/GenBank/DDBJ whole genome shotgun (WGS) entry which is preliminary data.</text>
</comment>
<gene>
    <name evidence="1" type="ORF">OLEA9_A070733</name>
</gene>
<dbReference type="Proteomes" id="UP000594638">
    <property type="component" value="Unassembled WGS sequence"/>
</dbReference>
<dbReference type="EMBL" id="CACTIH010009461">
    <property type="protein sequence ID" value="CAA3031543.1"/>
    <property type="molecule type" value="Genomic_DNA"/>
</dbReference>
<evidence type="ECO:0000313" key="2">
    <source>
        <dbReference type="Proteomes" id="UP000594638"/>
    </source>
</evidence>